<organism evidence="1 2">
    <name type="scientific">Pedobacter cryoconitis</name>
    <dbReference type="NCBI Taxonomy" id="188932"/>
    <lineage>
        <taxon>Bacteria</taxon>
        <taxon>Pseudomonadati</taxon>
        <taxon>Bacteroidota</taxon>
        <taxon>Sphingobacteriia</taxon>
        <taxon>Sphingobacteriales</taxon>
        <taxon>Sphingobacteriaceae</taxon>
        <taxon>Pedobacter</taxon>
    </lineage>
</organism>
<dbReference type="KEGG" id="pcm:AY601_1582"/>
<dbReference type="RefSeq" id="WP_068398837.1">
    <property type="nucleotide sequence ID" value="NZ_CP014504.1"/>
</dbReference>
<proteinExistence type="predicted"/>
<keyword evidence="2" id="KW-1185">Reference proteome</keyword>
<dbReference type="Proteomes" id="UP000071561">
    <property type="component" value="Chromosome"/>
</dbReference>
<dbReference type="EMBL" id="CP014504">
    <property type="protein sequence ID" value="AMP98497.1"/>
    <property type="molecule type" value="Genomic_DNA"/>
</dbReference>
<evidence type="ECO:0000313" key="1">
    <source>
        <dbReference type="EMBL" id="AMP98497.1"/>
    </source>
</evidence>
<sequence length="69" mass="8169">MKKIKQAEQNEKKQDQQRLLKALELNFIVRPLRVIFSPVVETSELKRKFYAGCFLYLSQYANGIFHPPQ</sequence>
<reference evidence="1 2" key="1">
    <citation type="submission" date="2016-03" db="EMBL/GenBank/DDBJ databases">
        <title>Complete genome sequence of Pedobacter cryoconitis PAMC 27485.</title>
        <authorList>
            <person name="Lee J."/>
            <person name="Kim O.-S."/>
        </authorList>
    </citation>
    <scope>NUCLEOTIDE SEQUENCE [LARGE SCALE GENOMIC DNA]</scope>
    <source>
        <strain evidence="1 2">PAMC 27485</strain>
    </source>
</reference>
<name>A0A127VB97_9SPHI</name>
<evidence type="ECO:0000313" key="2">
    <source>
        <dbReference type="Proteomes" id="UP000071561"/>
    </source>
</evidence>
<accession>A0A127VB97</accession>
<dbReference type="AlphaFoldDB" id="A0A127VB97"/>
<gene>
    <name evidence="1" type="ORF">AY601_1582</name>
</gene>
<dbReference type="PATRIC" id="fig|188932.3.peg.1646"/>
<protein>
    <submittedName>
        <fullName evidence="1">Uncharacterized protein</fullName>
    </submittedName>
</protein>